<dbReference type="HOGENOM" id="CLU_2345128_0_0_6"/>
<organism evidence="1 2">
    <name type="scientific">Simiduia agarivorans (strain DSM 21679 / JCM 13881 / BCRC 17597 / SA1)</name>
    <dbReference type="NCBI Taxonomy" id="1117647"/>
    <lineage>
        <taxon>Bacteria</taxon>
        <taxon>Pseudomonadati</taxon>
        <taxon>Pseudomonadota</taxon>
        <taxon>Gammaproteobacteria</taxon>
        <taxon>Cellvibrionales</taxon>
        <taxon>Cellvibrionaceae</taxon>
        <taxon>Simiduia</taxon>
    </lineage>
</organism>
<evidence type="ECO:0000313" key="2">
    <source>
        <dbReference type="Proteomes" id="UP000000466"/>
    </source>
</evidence>
<sequence length="97" mass="11379">MIFAELDYPESYENIHDELVNFISLEFSNVQSGLQGDSWIWIFSESEKVVIDTFLSMKHEIKSDHLNSRLVIEVINHLKKRFVVNVYGTPEPEPHEE</sequence>
<name>R9S5D0_SIMAS</name>
<dbReference type="Proteomes" id="UP000000466">
    <property type="component" value="Chromosome"/>
</dbReference>
<reference evidence="1 2" key="1">
    <citation type="journal article" date="2013" name="Genome Announc.">
        <title>Complete genome sequence of Simiduia agarivorans SA1(T), a marine bacterium able to degrade a variety of polysaccharides.</title>
        <authorList>
            <person name="Lin S.Y."/>
            <person name="Shieh W.Y."/>
            <person name="Chen J.S."/>
            <person name="Tang S.L."/>
        </authorList>
    </citation>
    <scope>NUCLEOTIDE SEQUENCE [LARGE SCALE GENOMIC DNA]</scope>
    <source>
        <strain evidence="2">DSM 21679 / JCM 13881 / BCRC 17597 / SA1</strain>
    </source>
</reference>
<dbReference type="RefSeq" id="WP_016389491.1">
    <property type="nucleotide sequence ID" value="NC_018868.3"/>
</dbReference>
<accession>R9S5D0</accession>
<evidence type="ECO:0000313" key="1">
    <source>
        <dbReference type="EMBL" id="AGN11346.1"/>
    </source>
</evidence>
<keyword evidence="2" id="KW-1185">Reference proteome</keyword>
<dbReference type="OrthoDB" id="8908346at2"/>
<dbReference type="eggNOG" id="ENOG50347H6">
    <property type="taxonomic scope" value="Bacteria"/>
</dbReference>
<gene>
    <name evidence="1" type="ordered locus">M5M_13462</name>
</gene>
<dbReference type="KEGG" id="saga:M5M_13462"/>
<protein>
    <submittedName>
        <fullName evidence="1">Uncharacterized protein</fullName>
    </submittedName>
</protein>
<dbReference type="EMBL" id="CP003746">
    <property type="protein sequence ID" value="AGN11346.1"/>
    <property type="molecule type" value="Genomic_DNA"/>
</dbReference>
<dbReference type="AlphaFoldDB" id="R9S5D0"/>
<dbReference type="STRING" id="1117647.M5M_13462"/>
<proteinExistence type="predicted"/>